<evidence type="ECO:0000256" key="5">
    <source>
        <dbReference type="SAM" id="MobiDB-lite"/>
    </source>
</evidence>
<dbReference type="SUPFAM" id="SSF54928">
    <property type="entry name" value="RNA-binding domain, RBD"/>
    <property type="match status" value="1"/>
</dbReference>
<keyword evidence="8" id="KW-1185">Reference proteome</keyword>
<evidence type="ECO:0000313" key="7">
    <source>
        <dbReference type="EMBL" id="ORY72511.1"/>
    </source>
</evidence>
<feature type="domain" description="RRM" evidence="6">
    <location>
        <begin position="10"/>
        <end position="91"/>
    </location>
</feature>
<dbReference type="PANTHER" id="PTHR21245">
    <property type="entry name" value="HETEROGENEOUS NUCLEAR RIBONUCLEOPROTEIN"/>
    <property type="match status" value="1"/>
</dbReference>
<dbReference type="InterPro" id="IPR000504">
    <property type="entry name" value="RRM_dom"/>
</dbReference>
<dbReference type="Pfam" id="PF00076">
    <property type="entry name" value="RRM_1"/>
    <property type="match status" value="1"/>
</dbReference>
<dbReference type="Proteomes" id="UP000193920">
    <property type="component" value="Unassembled WGS sequence"/>
</dbReference>
<proteinExistence type="predicted"/>
<comment type="caution">
    <text evidence="7">The sequence shown here is derived from an EMBL/GenBank/DDBJ whole genome shotgun (WGS) entry which is preliminary data.</text>
</comment>
<feature type="compositionally biased region" description="Low complexity" evidence="5">
    <location>
        <begin position="147"/>
        <end position="170"/>
    </location>
</feature>
<keyword evidence="2 4" id="KW-0694">RNA-binding</keyword>
<accession>A0A1Y2ELS9</accession>
<dbReference type="InterPro" id="IPR012677">
    <property type="entry name" value="Nucleotide-bd_a/b_plait_sf"/>
</dbReference>
<evidence type="ECO:0000256" key="1">
    <source>
        <dbReference type="ARBA" id="ARBA00021141"/>
    </source>
</evidence>
<evidence type="ECO:0000259" key="6">
    <source>
        <dbReference type="PROSITE" id="PS50102"/>
    </source>
</evidence>
<dbReference type="Gene3D" id="3.30.70.330">
    <property type="match status" value="1"/>
</dbReference>
<name>A0A1Y2ELS9_9FUNG</name>
<dbReference type="InterPro" id="IPR035979">
    <property type="entry name" value="RBD_domain_sf"/>
</dbReference>
<dbReference type="CDD" id="cd12355">
    <property type="entry name" value="RRM_RBM18"/>
    <property type="match status" value="1"/>
</dbReference>
<dbReference type="InterPro" id="IPR039157">
    <property type="entry name" value="RBM18_RRM"/>
</dbReference>
<evidence type="ECO:0000256" key="4">
    <source>
        <dbReference type="PROSITE-ProRule" id="PRU00176"/>
    </source>
</evidence>
<evidence type="ECO:0000256" key="3">
    <source>
        <dbReference type="ARBA" id="ARBA00030780"/>
    </source>
</evidence>
<dbReference type="EMBL" id="MCOG01000039">
    <property type="protein sequence ID" value="ORY72511.1"/>
    <property type="molecule type" value="Genomic_DNA"/>
</dbReference>
<dbReference type="PROSITE" id="PS50102">
    <property type="entry name" value="RRM"/>
    <property type="match status" value="1"/>
</dbReference>
<dbReference type="GO" id="GO:0003723">
    <property type="term" value="F:RNA binding"/>
    <property type="evidence" value="ECO:0007669"/>
    <property type="project" value="UniProtKB-UniRule"/>
</dbReference>
<organism evidence="7 8">
    <name type="scientific">Neocallimastix californiae</name>
    <dbReference type="NCBI Taxonomy" id="1754190"/>
    <lineage>
        <taxon>Eukaryota</taxon>
        <taxon>Fungi</taxon>
        <taxon>Fungi incertae sedis</taxon>
        <taxon>Chytridiomycota</taxon>
        <taxon>Chytridiomycota incertae sedis</taxon>
        <taxon>Neocallimastigomycetes</taxon>
        <taxon>Neocallimastigales</taxon>
        <taxon>Neocallimastigaceae</taxon>
        <taxon>Neocallimastix</taxon>
    </lineage>
</organism>
<dbReference type="STRING" id="1754190.A0A1Y2ELS9"/>
<dbReference type="OrthoDB" id="6730379at2759"/>
<evidence type="ECO:0000256" key="2">
    <source>
        <dbReference type="ARBA" id="ARBA00022884"/>
    </source>
</evidence>
<gene>
    <name evidence="7" type="ORF">LY90DRAFT_667100</name>
</gene>
<reference evidence="7 8" key="1">
    <citation type="submission" date="2016-08" db="EMBL/GenBank/DDBJ databases">
        <title>A Parts List for Fungal Cellulosomes Revealed by Comparative Genomics.</title>
        <authorList>
            <consortium name="DOE Joint Genome Institute"/>
            <person name="Haitjema C.H."/>
            <person name="Gilmore S.P."/>
            <person name="Henske J.K."/>
            <person name="Solomon K.V."/>
            <person name="De Groot R."/>
            <person name="Kuo A."/>
            <person name="Mondo S.J."/>
            <person name="Salamov A.A."/>
            <person name="Labutti K."/>
            <person name="Zhao Z."/>
            <person name="Chiniquy J."/>
            <person name="Barry K."/>
            <person name="Brewer H.M."/>
            <person name="Purvine S.O."/>
            <person name="Wright A.T."/>
            <person name="Boxma B."/>
            <person name="Van Alen T."/>
            <person name="Hackstein J.H."/>
            <person name="Baker S.E."/>
            <person name="Grigoriev I.V."/>
            <person name="O'Malley M.A."/>
        </authorList>
    </citation>
    <scope>NUCLEOTIDE SEQUENCE [LARGE SCALE GENOMIC DNA]</scope>
    <source>
        <strain evidence="7 8">G1</strain>
    </source>
</reference>
<protein>
    <recommendedName>
        <fullName evidence="1">Probable RNA-binding protein 18</fullName>
    </recommendedName>
    <alternativeName>
        <fullName evidence="3">RNA-binding motif protein 18</fullName>
    </alternativeName>
</protein>
<sequence>MSDNDTKNETRLYIGNFPQTITEYSLIKLFQKYGKIKNIEYLWHKFGPKRGEPRGYCFLEYEKPESAKKAIEVMNKKELLGRILTVSYIDESKKEKKELKIEKDKNVPIKKNIKTSSKIYLLEQKLKELTGEKIKSENTNNKRKYDNNSNYRNNSKNSNNKRAYNNNRSNEYNIKKRKTN</sequence>
<feature type="region of interest" description="Disordered" evidence="5">
    <location>
        <begin position="133"/>
        <end position="180"/>
    </location>
</feature>
<evidence type="ECO:0000313" key="8">
    <source>
        <dbReference type="Proteomes" id="UP000193920"/>
    </source>
</evidence>
<dbReference type="AlphaFoldDB" id="A0A1Y2ELS9"/>
<dbReference type="SMART" id="SM00360">
    <property type="entry name" value="RRM"/>
    <property type="match status" value="1"/>
</dbReference>